<evidence type="ECO:0000313" key="3">
    <source>
        <dbReference type="EMBL" id="CAL1155785.1"/>
    </source>
</evidence>
<dbReference type="AlphaFoldDB" id="A0A9P1G9A0"/>
<reference evidence="2" key="1">
    <citation type="submission" date="2022-10" db="EMBL/GenBank/DDBJ databases">
        <authorList>
            <person name="Chen Y."/>
            <person name="Dougan E. K."/>
            <person name="Chan C."/>
            <person name="Rhodes N."/>
            <person name="Thang M."/>
        </authorList>
    </citation>
    <scope>NUCLEOTIDE SEQUENCE</scope>
</reference>
<dbReference type="EMBL" id="CAMXCT010003101">
    <property type="protein sequence ID" value="CAI4002410.1"/>
    <property type="molecule type" value="Genomic_DNA"/>
</dbReference>
<dbReference type="EMBL" id="CAMXCT030003101">
    <property type="protein sequence ID" value="CAL4789722.1"/>
    <property type="molecule type" value="Genomic_DNA"/>
</dbReference>
<evidence type="ECO:0000256" key="1">
    <source>
        <dbReference type="SAM" id="MobiDB-lite"/>
    </source>
</evidence>
<evidence type="ECO:0000313" key="4">
    <source>
        <dbReference type="Proteomes" id="UP001152797"/>
    </source>
</evidence>
<protein>
    <submittedName>
        <fullName evidence="2">Uncharacterized protein</fullName>
    </submittedName>
</protein>
<keyword evidence="4" id="KW-1185">Reference proteome</keyword>
<gene>
    <name evidence="2" type="ORF">C1SCF055_LOCUS28365</name>
</gene>
<dbReference type="Proteomes" id="UP001152797">
    <property type="component" value="Unassembled WGS sequence"/>
</dbReference>
<proteinExistence type="predicted"/>
<sequence length="306" mass="33516">MEEGAGPDATAPPKEPCDSIGALLSLSDEDMRRDLLGSPSPVPSESKSFGGVQSLLSSDEENEKDLDTVPKQPQPEQLDQSLSRQLDQDDLFAGLSEGEGENPGVASTALVAVKQTAAAALEQIQKESVCTCEMCGAKSVEDAKGVTVTWAKYRTVVMLGANREQTKVKIAVGEKCLPCVLSVLVAFPEMTWEQCVAKKSQPQWLLVFQSVRVQMKDKECIDQKAFREQEVEIVRITGSRMELISDFMSADEFEALYECKASEAVPDLLTETLDEFNQPISGIILEGSARRKFVQFTEDLLLLKDS</sequence>
<dbReference type="EMBL" id="CAMXCT020003101">
    <property type="protein sequence ID" value="CAL1155785.1"/>
    <property type="molecule type" value="Genomic_DNA"/>
</dbReference>
<dbReference type="OrthoDB" id="470789at2759"/>
<accession>A0A9P1G9A0</accession>
<reference evidence="3" key="2">
    <citation type="submission" date="2024-04" db="EMBL/GenBank/DDBJ databases">
        <authorList>
            <person name="Chen Y."/>
            <person name="Shah S."/>
            <person name="Dougan E. K."/>
            <person name="Thang M."/>
            <person name="Chan C."/>
        </authorList>
    </citation>
    <scope>NUCLEOTIDE SEQUENCE [LARGE SCALE GENOMIC DNA]</scope>
</reference>
<evidence type="ECO:0000313" key="2">
    <source>
        <dbReference type="EMBL" id="CAI4002410.1"/>
    </source>
</evidence>
<name>A0A9P1G9A0_9DINO</name>
<organism evidence="2">
    <name type="scientific">Cladocopium goreaui</name>
    <dbReference type="NCBI Taxonomy" id="2562237"/>
    <lineage>
        <taxon>Eukaryota</taxon>
        <taxon>Sar</taxon>
        <taxon>Alveolata</taxon>
        <taxon>Dinophyceae</taxon>
        <taxon>Suessiales</taxon>
        <taxon>Symbiodiniaceae</taxon>
        <taxon>Cladocopium</taxon>
    </lineage>
</organism>
<feature type="region of interest" description="Disordered" evidence="1">
    <location>
        <begin position="1"/>
        <end position="82"/>
    </location>
</feature>
<comment type="caution">
    <text evidence="2">The sequence shown here is derived from an EMBL/GenBank/DDBJ whole genome shotgun (WGS) entry which is preliminary data.</text>
</comment>